<evidence type="ECO:0000313" key="2">
    <source>
        <dbReference type="EMBL" id="KKU61531.1"/>
    </source>
</evidence>
<dbReference type="InterPro" id="IPR025420">
    <property type="entry name" value="DUF4143"/>
</dbReference>
<dbReference type="InterPro" id="IPR027417">
    <property type="entry name" value="P-loop_NTPase"/>
</dbReference>
<evidence type="ECO:0000259" key="1">
    <source>
        <dbReference type="Pfam" id="PF13635"/>
    </source>
</evidence>
<accession>A0A0G1RWN5</accession>
<organism evidence="2 3">
    <name type="scientific">Candidatus Beckwithbacteria bacterium GW2011_GWB1_47_15</name>
    <dbReference type="NCBI Taxonomy" id="1618371"/>
    <lineage>
        <taxon>Bacteria</taxon>
        <taxon>Candidatus Beckwithiibacteriota</taxon>
    </lineage>
</organism>
<dbReference type="PATRIC" id="fig|1618371.3.peg.579"/>
<dbReference type="Proteomes" id="UP000033860">
    <property type="component" value="Unassembled WGS sequence"/>
</dbReference>
<feature type="domain" description="DUF4143" evidence="1">
    <location>
        <begin position="180"/>
        <end position="321"/>
    </location>
</feature>
<evidence type="ECO:0000313" key="3">
    <source>
        <dbReference type="Proteomes" id="UP000033860"/>
    </source>
</evidence>
<protein>
    <recommendedName>
        <fullName evidence="1">DUF4143 domain-containing protein</fullName>
    </recommendedName>
</protein>
<reference evidence="2 3" key="1">
    <citation type="journal article" date="2015" name="Nature">
        <title>rRNA introns, odd ribosomes, and small enigmatic genomes across a large radiation of phyla.</title>
        <authorList>
            <person name="Brown C.T."/>
            <person name="Hug L.A."/>
            <person name="Thomas B.C."/>
            <person name="Sharon I."/>
            <person name="Castelle C.J."/>
            <person name="Singh A."/>
            <person name="Wilkins M.J."/>
            <person name="Williams K.H."/>
            <person name="Banfield J.F."/>
        </authorList>
    </citation>
    <scope>NUCLEOTIDE SEQUENCE [LARGE SCALE GENOMIC DNA]</scope>
</reference>
<dbReference type="SUPFAM" id="SSF52540">
    <property type="entry name" value="P-loop containing nucleoside triphosphate hydrolases"/>
    <property type="match status" value="1"/>
</dbReference>
<dbReference type="EMBL" id="LCNT01000003">
    <property type="protein sequence ID" value="KKU61531.1"/>
    <property type="molecule type" value="Genomic_DNA"/>
</dbReference>
<dbReference type="PANTHER" id="PTHR43566:SF1">
    <property type="entry name" value="AAA+ ATPASE DOMAIN-CONTAINING PROTEIN"/>
    <property type="match status" value="1"/>
</dbReference>
<sequence length="377" mass="42791">MKLYKRKVFSVIQRLVEREKSLVITGGRQVGKSSVLLYLKEWLERQGKRTVFYDLNFSDGPFNLAADLTAKGVGGDQPVYVLVDNWRPEAGGELEKNFHLVAASAVKAFLPASARAVEVLPLSFAEFLEFKAADPKDASQWPELYREFVSYGGFPAVVLEPVVEQKKQVLWQIVDLYLRKDLSDLARIKDPTKFYQLLSALAGRSGQVLDMMALTRELKVSFPTLKKYLAILEQTLLVQTVKPYSRQPEREISKSPKVYFLDSGLMSLLWLNQFSTKILEPVFATNVFAELVKKVGREAVGFWRTKAGAEVDFVVEKGGGDLPAGRQILAVEAEVNFDRFSPKDINSFKRRYDPKRWRVIGLTGEKMAKNGFYPWEM</sequence>
<dbReference type="PANTHER" id="PTHR43566">
    <property type="entry name" value="CONSERVED PROTEIN"/>
    <property type="match status" value="1"/>
</dbReference>
<comment type="caution">
    <text evidence="2">The sequence shown here is derived from an EMBL/GenBank/DDBJ whole genome shotgun (WGS) entry which is preliminary data.</text>
</comment>
<gene>
    <name evidence="2" type="ORF">UX85_C0003G0190</name>
</gene>
<proteinExistence type="predicted"/>
<dbReference type="Pfam" id="PF13635">
    <property type="entry name" value="DUF4143"/>
    <property type="match status" value="1"/>
</dbReference>
<name>A0A0G1RWN5_9BACT</name>
<dbReference type="AlphaFoldDB" id="A0A0G1RWN5"/>